<evidence type="ECO:0000313" key="3">
    <source>
        <dbReference type="Proteomes" id="UP000251313"/>
    </source>
</evidence>
<feature type="coiled-coil region" evidence="1">
    <location>
        <begin position="43"/>
        <end position="70"/>
    </location>
</feature>
<evidence type="ECO:0000256" key="1">
    <source>
        <dbReference type="SAM" id="Coils"/>
    </source>
</evidence>
<accession>A0AB38FQV4</accession>
<evidence type="ECO:0000313" key="2">
    <source>
        <dbReference type="EMBL" id="SQA60275.1"/>
    </source>
</evidence>
<dbReference type="Proteomes" id="UP000251313">
    <property type="component" value="Unassembled WGS sequence"/>
</dbReference>
<comment type="caution">
    <text evidence="2">The sequence shown here is derived from an EMBL/GenBank/DDBJ whole genome shotgun (WGS) entry which is preliminary data.</text>
</comment>
<dbReference type="RefSeq" id="WP_038258388.1">
    <property type="nucleotide sequence ID" value="NZ_UAVL01000001.1"/>
</dbReference>
<gene>
    <name evidence="2" type="ORF">NCTC11967_00455</name>
</gene>
<protein>
    <recommendedName>
        <fullName evidence="4">DUF1311 domain-containing protein</fullName>
    </recommendedName>
</protein>
<reference evidence="2 3" key="1">
    <citation type="submission" date="2018-06" db="EMBL/GenBank/DDBJ databases">
        <authorList>
            <consortium name="Pathogen Informatics"/>
            <person name="Doyle S."/>
        </authorList>
    </citation>
    <scope>NUCLEOTIDE SEQUENCE [LARGE SCALE GENOMIC DNA]</scope>
    <source>
        <strain evidence="2 3">NCTC11967</strain>
    </source>
</reference>
<keyword evidence="1" id="KW-0175">Coiled coil</keyword>
<name>A0AB38FQV4_9ENTR</name>
<dbReference type="AlphaFoldDB" id="A0AB38FQV4"/>
<sequence length="147" mass="17214">MKTNKYLFSLLLLCNITNAHEIKVSDCSYDQLIQQDKVYWCLMDKYQQSVLALKHEEDSAEQRLKKYDTEGARGINEDGSIDYEPYIHIARITFPELHRSFILYREKQCKYASQSDGALPGYRPSISSLYCKTNMNLSQIQWIKNTI</sequence>
<proteinExistence type="predicted"/>
<evidence type="ECO:0008006" key="4">
    <source>
        <dbReference type="Google" id="ProtNLM"/>
    </source>
</evidence>
<dbReference type="EMBL" id="UAVL01000001">
    <property type="protein sequence ID" value="SQA60275.1"/>
    <property type="molecule type" value="Genomic_DNA"/>
</dbReference>
<organism evidence="2 3">
    <name type="scientific">Yokenella regensburgei</name>
    <dbReference type="NCBI Taxonomy" id="158877"/>
    <lineage>
        <taxon>Bacteria</taxon>
        <taxon>Pseudomonadati</taxon>
        <taxon>Pseudomonadota</taxon>
        <taxon>Gammaproteobacteria</taxon>
        <taxon>Enterobacterales</taxon>
        <taxon>Enterobacteriaceae</taxon>
        <taxon>Yokenella</taxon>
    </lineage>
</organism>